<proteinExistence type="predicted"/>
<evidence type="ECO:0000313" key="4">
    <source>
        <dbReference type="Proteomes" id="UP000009374"/>
    </source>
</evidence>
<feature type="region of interest" description="Disordered" evidence="1">
    <location>
        <begin position="179"/>
        <end position="203"/>
    </location>
</feature>
<dbReference type="PRINTS" id="PR00598">
    <property type="entry name" value="HTHMARR"/>
</dbReference>
<sequence length="203" mass="22692">MPRSPSTSPSGSASGKKEPLSGAFSPEEKGCGSDSGLPFPAPHFLKILRPLVEAYQAFLQVSDRHIASMGLTRGQFDVIVTLARTQGLRCTDIATETLVTKGTLTGVLTRLEKKKLIHRTKNLHDKRGQIIRLTPAGEELYDRVFPRHVRHLEQYFNKSLTPGEMDMLRPLLLRMRDTFRAPLGDSPPSPFEPKPERPIRKGR</sequence>
<evidence type="ECO:0000313" key="3">
    <source>
        <dbReference type="EMBL" id="EES53165.1"/>
    </source>
</evidence>
<dbReference type="EMBL" id="GG693868">
    <property type="protein sequence ID" value="EES53165.1"/>
    <property type="molecule type" value="Genomic_DNA"/>
</dbReference>
<dbReference type="Proteomes" id="UP000009374">
    <property type="component" value="Unassembled WGS sequence"/>
</dbReference>
<dbReference type="SUPFAM" id="SSF46785">
    <property type="entry name" value="Winged helix' DNA-binding domain"/>
    <property type="match status" value="1"/>
</dbReference>
<evidence type="ECO:0000256" key="1">
    <source>
        <dbReference type="SAM" id="MobiDB-lite"/>
    </source>
</evidence>
<evidence type="ECO:0000259" key="2">
    <source>
        <dbReference type="PROSITE" id="PS50995"/>
    </source>
</evidence>
<keyword evidence="4" id="KW-1185">Reference proteome</keyword>
<dbReference type="InterPro" id="IPR036390">
    <property type="entry name" value="WH_DNA-bd_sf"/>
</dbReference>
<dbReference type="InterPro" id="IPR036388">
    <property type="entry name" value="WH-like_DNA-bd_sf"/>
</dbReference>
<dbReference type="PANTHER" id="PTHR33164">
    <property type="entry name" value="TRANSCRIPTIONAL REGULATOR, MARR FAMILY"/>
    <property type="match status" value="1"/>
</dbReference>
<feature type="domain" description="HTH marR-type" evidence="2">
    <location>
        <begin position="41"/>
        <end position="177"/>
    </location>
</feature>
<dbReference type="Gene3D" id="1.10.10.10">
    <property type="entry name" value="Winged helix-like DNA-binding domain superfamily/Winged helix DNA-binding domain"/>
    <property type="match status" value="1"/>
</dbReference>
<dbReference type="PROSITE" id="PS50995">
    <property type="entry name" value="HTH_MARR_2"/>
    <property type="match status" value="1"/>
</dbReference>
<protein>
    <submittedName>
        <fullName evidence="3">Putative transcriptional regulator, MarR family</fullName>
    </submittedName>
</protein>
<dbReference type="InterPro" id="IPR039422">
    <property type="entry name" value="MarR/SlyA-like"/>
</dbReference>
<accession>C6HW60</accession>
<dbReference type="GO" id="GO:0006950">
    <property type="term" value="P:response to stress"/>
    <property type="evidence" value="ECO:0007669"/>
    <property type="project" value="TreeGrafter"/>
</dbReference>
<dbReference type="Pfam" id="PF01047">
    <property type="entry name" value="MarR"/>
    <property type="match status" value="1"/>
</dbReference>
<feature type="compositionally biased region" description="Basic and acidic residues" evidence="1">
    <location>
        <begin position="193"/>
        <end position="203"/>
    </location>
</feature>
<dbReference type="AlphaFoldDB" id="C6HW60"/>
<reference evidence="3 4" key="1">
    <citation type="journal article" date="2009" name="Appl. Environ. Microbiol.">
        <title>Community genomic and proteomic analyses of chemoautotrophic iron-oxidizing "Leptospirillum rubarum" (Group II) and "Leptospirillum ferrodiazotrophum" (Group III) bacteria in acid mine drainage biofilms.</title>
        <authorList>
            <person name="Goltsman D.S."/>
            <person name="Denef V.J."/>
            <person name="Singer S.W."/>
            <person name="VerBerkmoes N.C."/>
            <person name="Lefsrud M."/>
            <person name="Mueller R.S."/>
            <person name="Dick G.J."/>
            <person name="Sun C.L."/>
            <person name="Wheeler K.E."/>
            <person name="Zemla A."/>
            <person name="Baker B.J."/>
            <person name="Hauser L."/>
            <person name="Land M."/>
            <person name="Shah M.B."/>
            <person name="Thelen M.P."/>
            <person name="Hettich R.L."/>
            <person name="Banfield J.F."/>
        </authorList>
    </citation>
    <scope>NUCLEOTIDE SEQUENCE [LARGE SCALE GENOMIC DNA]</scope>
</reference>
<gene>
    <name evidence="3" type="ORF">UBAL3_80290040</name>
</gene>
<dbReference type="PANTHER" id="PTHR33164:SF43">
    <property type="entry name" value="HTH-TYPE TRANSCRIPTIONAL REPRESSOR YETL"/>
    <property type="match status" value="1"/>
</dbReference>
<feature type="compositionally biased region" description="Low complexity" evidence="1">
    <location>
        <begin position="1"/>
        <end position="14"/>
    </location>
</feature>
<dbReference type="SMART" id="SM00347">
    <property type="entry name" value="HTH_MARR"/>
    <property type="match status" value="1"/>
</dbReference>
<feature type="region of interest" description="Disordered" evidence="1">
    <location>
        <begin position="1"/>
        <end position="35"/>
    </location>
</feature>
<organism evidence="3 4">
    <name type="scientific">Leptospirillum ferrodiazotrophum</name>
    <dbReference type="NCBI Taxonomy" id="412449"/>
    <lineage>
        <taxon>Bacteria</taxon>
        <taxon>Pseudomonadati</taxon>
        <taxon>Nitrospirota</taxon>
        <taxon>Nitrospiria</taxon>
        <taxon>Nitrospirales</taxon>
        <taxon>Nitrospiraceae</taxon>
        <taxon>Leptospirillum</taxon>
    </lineage>
</organism>
<name>C6HW60_9BACT</name>
<dbReference type="GO" id="GO:0003700">
    <property type="term" value="F:DNA-binding transcription factor activity"/>
    <property type="evidence" value="ECO:0007669"/>
    <property type="project" value="InterPro"/>
</dbReference>
<dbReference type="InterPro" id="IPR000835">
    <property type="entry name" value="HTH_MarR-typ"/>
</dbReference>